<organism evidence="2">
    <name type="scientific">Tetraselmis sp. GSL018</name>
    <dbReference type="NCBI Taxonomy" id="582737"/>
    <lineage>
        <taxon>Eukaryota</taxon>
        <taxon>Viridiplantae</taxon>
        <taxon>Chlorophyta</taxon>
        <taxon>core chlorophytes</taxon>
        <taxon>Chlorodendrophyceae</taxon>
        <taxon>Chlorodendrales</taxon>
        <taxon>Chlorodendraceae</taxon>
        <taxon>Tetraselmis</taxon>
    </lineage>
</organism>
<dbReference type="EMBL" id="GBEZ01012368">
    <property type="protein sequence ID" value="JAC73513.1"/>
    <property type="molecule type" value="Transcribed_RNA"/>
</dbReference>
<evidence type="ECO:0000313" key="2">
    <source>
        <dbReference type="EMBL" id="JAC73513.1"/>
    </source>
</evidence>
<gene>
    <name evidence="2" type="ORF">TSPGSL018_28716</name>
</gene>
<dbReference type="Gene3D" id="1.20.1280.50">
    <property type="match status" value="1"/>
</dbReference>
<protein>
    <recommendedName>
        <fullName evidence="1">F-box domain-containing protein</fullName>
    </recommendedName>
</protein>
<accession>A0A061RNG1</accession>
<dbReference type="SUPFAM" id="SSF81383">
    <property type="entry name" value="F-box domain"/>
    <property type="match status" value="1"/>
</dbReference>
<feature type="domain" description="F-box" evidence="1">
    <location>
        <begin position="105"/>
        <end position="151"/>
    </location>
</feature>
<reference evidence="2" key="1">
    <citation type="submission" date="2014-05" db="EMBL/GenBank/DDBJ databases">
        <title>The transcriptome of the halophilic microalga Tetraselmis sp. GSL018 isolated from the Great Salt Lake, Utah.</title>
        <authorList>
            <person name="Jinkerson R.E."/>
            <person name="D'Adamo S."/>
            <person name="Posewitz M.C."/>
        </authorList>
    </citation>
    <scope>NUCLEOTIDE SEQUENCE</scope>
    <source>
        <strain evidence="2">GSL018</strain>
    </source>
</reference>
<sequence>MSRLFGAEARASIASATPQPIHRVRVGPYAAEEKLLYHLRCNRGKLPWAVNSYFREACVAPDPDYEPRFQLQHQTLRCTSCPEGFAQERQVPAGDTKHTEEAPSPTPFVSLPAALLEQVLCRCDPVTVCSAALACKPLARASASNQVWRALYQDRWGRPPANSAVPGCAELTDDARLAEGRFRSAFRDRLKFEMEMRCLKCGNEKVVPLVFGFPSTALVERMRAGGVVLGGDYLADGEPTREPCWSCLSCGVKYTRFPYAHVPP</sequence>
<evidence type="ECO:0000259" key="1">
    <source>
        <dbReference type="PROSITE" id="PS50181"/>
    </source>
</evidence>
<dbReference type="AlphaFoldDB" id="A0A061RNG1"/>
<name>A0A061RNG1_9CHLO</name>
<dbReference type="InterPro" id="IPR001810">
    <property type="entry name" value="F-box_dom"/>
</dbReference>
<proteinExistence type="predicted"/>
<dbReference type="PROSITE" id="PS50181">
    <property type="entry name" value="FBOX"/>
    <property type="match status" value="1"/>
</dbReference>
<dbReference type="InterPro" id="IPR036047">
    <property type="entry name" value="F-box-like_dom_sf"/>
</dbReference>